<dbReference type="SUPFAM" id="SSF52047">
    <property type="entry name" value="RNI-like"/>
    <property type="match status" value="1"/>
</dbReference>
<accession>A0A819G799</accession>
<dbReference type="EMBL" id="CAJNON010000554">
    <property type="protein sequence ID" value="CAF1314322.1"/>
    <property type="molecule type" value="Genomic_DNA"/>
</dbReference>
<dbReference type="InterPro" id="IPR032675">
    <property type="entry name" value="LRR_dom_sf"/>
</dbReference>
<dbReference type="Proteomes" id="UP000663891">
    <property type="component" value="Unassembled WGS sequence"/>
</dbReference>
<keyword evidence="1" id="KW-0677">Repeat</keyword>
<name>A0A819G799_9BILA</name>
<dbReference type="AlphaFoldDB" id="A0A819G799"/>
<dbReference type="PANTHER" id="PTHR24111:SF0">
    <property type="entry name" value="LEUCINE-RICH REPEAT-CONTAINING PROTEIN"/>
    <property type="match status" value="1"/>
</dbReference>
<sequence>MSFLTIPVELVFRILDQQNDFTILCSMRNTLISVNLQSNKIGTVKVQRLADALRHNTTVITLNLRLTQTGDVGAQHLADALQNNMTLITLELAQNKINHKFEDIIIKLIDRNQKLQ</sequence>
<dbReference type="Gene3D" id="3.80.10.10">
    <property type="entry name" value="Ribonuclease Inhibitor"/>
    <property type="match status" value="1"/>
</dbReference>
<dbReference type="Proteomes" id="UP000663881">
    <property type="component" value="Unassembled WGS sequence"/>
</dbReference>
<dbReference type="PANTHER" id="PTHR24111">
    <property type="entry name" value="LEUCINE-RICH REPEAT-CONTAINING PROTEIN 34"/>
    <property type="match status" value="1"/>
</dbReference>
<dbReference type="EMBL" id="CAJOAY010001729">
    <property type="protein sequence ID" value="CAF3879722.1"/>
    <property type="molecule type" value="Genomic_DNA"/>
</dbReference>
<reference evidence="3" key="1">
    <citation type="submission" date="2021-02" db="EMBL/GenBank/DDBJ databases">
        <authorList>
            <person name="Nowell W R."/>
        </authorList>
    </citation>
    <scope>NUCLEOTIDE SEQUENCE</scope>
</reference>
<gene>
    <name evidence="3" type="ORF">OKA104_LOCUS23070</name>
    <name evidence="2" type="ORF">VCS650_LOCUS31776</name>
</gene>
<organism evidence="3 4">
    <name type="scientific">Adineta steineri</name>
    <dbReference type="NCBI Taxonomy" id="433720"/>
    <lineage>
        <taxon>Eukaryota</taxon>
        <taxon>Metazoa</taxon>
        <taxon>Spiralia</taxon>
        <taxon>Gnathifera</taxon>
        <taxon>Rotifera</taxon>
        <taxon>Eurotatoria</taxon>
        <taxon>Bdelloidea</taxon>
        <taxon>Adinetida</taxon>
        <taxon>Adinetidae</taxon>
        <taxon>Adineta</taxon>
    </lineage>
</organism>
<evidence type="ECO:0000313" key="4">
    <source>
        <dbReference type="Proteomes" id="UP000663881"/>
    </source>
</evidence>
<evidence type="ECO:0000313" key="2">
    <source>
        <dbReference type="EMBL" id="CAF1314322.1"/>
    </source>
</evidence>
<dbReference type="InterPro" id="IPR052201">
    <property type="entry name" value="LRR-containing_regulator"/>
</dbReference>
<protein>
    <submittedName>
        <fullName evidence="3">Uncharacterized protein</fullName>
    </submittedName>
</protein>
<proteinExistence type="predicted"/>
<comment type="caution">
    <text evidence="3">The sequence shown here is derived from an EMBL/GenBank/DDBJ whole genome shotgun (WGS) entry which is preliminary data.</text>
</comment>
<dbReference type="OrthoDB" id="10056688at2759"/>
<evidence type="ECO:0000313" key="3">
    <source>
        <dbReference type="EMBL" id="CAF3879722.1"/>
    </source>
</evidence>
<evidence type="ECO:0000256" key="1">
    <source>
        <dbReference type="ARBA" id="ARBA00022737"/>
    </source>
</evidence>